<evidence type="ECO:0000313" key="1">
    <source>
        <dbReference type="EMBL" id="OAX31921.1"/>
    </source>
</evidence>
<accession>A0A1B7MH40</accession>
<keyword evidence="2" id="KW-1185">Reference proteome</keyword>
<dbReference type="OrthoDB" id="2682673at2759"/>
<dbReference type="Proteomes" id="UP000092154">
    <property type="component" value="Unassembled WGS sequence"/>
</dbReference>
<dbReference type="AlphaFoldDB" id="A0A1B7MH40"/>
<protein>
    <submittedName>
        <fullName evidence="1">Uncharacterized protein</fullName>
    </submittedName>
</protein>
<gene>
    <name evidence="1" type="ORF">K503DRAFT_34068</name>
</gene>
<sequence>MPPTIEKLQETWTSSSITTLFRLCSAADIASSLSLQSPIAGFSWSLTLRPHTSPQPPCSQGYPGCRGLMKHGNKISPGDESDESGLCTIACGPLMYRLFFDSSDYYGLWRGEQVDVTLSFSSHSDGDINASFPVPALTTLVLGCNLHPLVTYSAVMLGDALLSLEVAFTSLPTRNLFRESNVPQARTVLRALEQSLKTGTSFDIIFQAYTRCISPGKVTRPIPIYANTTVLQATTLLPDFGTFYSCSS</sequence>
<dbReference type="EMBL" id="KV449185">
    <property type="protein sequence ID" value="OAX31921.1"/>
    <property type="molecule type" value="Genomic_DNA"/>
</dbReference>
<evidence type="ECO:0000313" key="2">
    <source>
        <dbReference type="Proteomes" id="UP000092154"/>
    </source>
</evidence>
<proteinExistence type="predicted"/>
<dbReference type="InParanoid" id="A0A1B7MH40"/>
<organism evidence="1 2">
    <name type="scientific">Rhizopogon vinicolor AM-OR11-026</name>
    <dbReference type="NCBI Taxonomy" id="1314800"/>
    <lineage>
        <taxon>Eukaryota</taxon>
        <taxon>Fungi</taxon>
        <taxon>Dikarya</taxon>
        <taxon>Basidiomycota</taxon>
        <taxon>Agaricomycotina</taxon>
        <taxon>Agaricomycetes</taxon>
        <taxon>Agaricomycetidae</taxon>
        <taxon>Boletales</taxon>
        <taxon>Suillineae</taxon>
        <taxon>Rhizopogonaceae</taxon>
        <taxon>Rhizopogon</taxon>
    </lineage>
</organism>
<reference evidence="1 2" key="1">
    <citation type="submission" date="2016-06" db="EMBL/GenBank/DDBJ databases">
        <title>Comparative genomics of the ectomycorrhizal sister species Rhizopogon vinicolor and Rhizopogon vesiculosus (Basidiomycota: Boletales) reveals a divergence of the mating type B locus.</title>
        <authorList>
            <consortium name="DOE Joint Genome Institute"/>
            <person name="Mujic A.B."/>
            <person name="Kuo A."/>
            <person name="Tritt A."/>
            <person name="Lipzen A."/>
            <person name="Chen C."/>
            <person name="Johnson J."/>
            <person name="Sharma A."/>
            <person name="Barry K."/>
            <person name="Grigoriev I.V."/>
            <person name="Spatafora J.W."/>
        </authorList>
    </citation>
    <scope>NUCLEOTIDE SEQUENCE [LARGE SCALE GENOMIC DNA]</scope>
    <source>
        <strain evidence="1 2">AM-OR11-026</strain>
    </source>
</reference>
<name>A0A1B7MH40_9AGAM</name>
<dbReference type="STRING" id="1314800.A0A1B7MH40"/>